<dbReference type="Gene3D" id="2.40.10.120">
    <property type="match status" value="1"/>
</dbReference>
<feature type="domain" description="PDZ" evidence="4">
    <location>
        <begin position="249"/>
        <end position="312"/>
    </location>
</feature>
<evidence type="ECO:0000256" key="3">
    <source>
        <dbReference type="SAM" id="SignalP"/>
    </source>
</evidence>
<proteinExistence type="predicted"/>
<reference evidence="5 6" key="1">
    <citation type="submission" date="2019-02" db="EMBL/GenBank/DDBJ databases">
        <title>Deep-cultivation of Planctomycetes and their phenomic and genomic characterization uncovers novel biology.</title>
        <authorList>
            <person name="Wiegand S."/>
            <person name="Jogler M."/>
            <person name="Boedeker C."/>
            <person name="Pinto D."/>
            <person name="Vollmers J."/>
            <person name="Rivas-Marin E."/>
            <person name="Kohn T."/>
            <person name="Peeters S.H."/>
            <person name="Heuer A."/>
            <person name="Rast P."/>
            <person name="Oberbeckmann S."/>
            <person name="Bunk B."/>
            <person name="Jeske O."/>
            <person name="Meyerdierks A."/>
            <person name="Storesund J.E."/>
            <person name="Kallscheuer N."/>
            <person name="Luecker S."/>
            <person name="Lage O.M."/>
            <person name="Pohl T."/>
            <person name="Merkel B.J."/>
            <person name="Hornburger P."/>
            <person name="Mueller R.-W."/>
            <person name="Bruemmer F."/>
            <person name="Labrenz M."/>
            <person name="Spormann A.M."/>
            <person name="Op den Camp H."/>
            <person name="Overmann J."/>
            <person name="Amann R."/>
            <person name="Jetten M.S.M."/>
            <person name="Mascher T."/>
            <person name="Medema M.H."/>
            <person name="Devos D.P."/>
            <person name="Kaster A.-K."/>
            <person name="Ovreas L."/>
            <person name="Rohde M."/>
            <person name="Galperin M.Y."/>
            <person name="Jogler C."/>
        </authorList>
    </citation>
    <scope>NUCLEOTIDE SEQUENCE [LARGE SCALE GENOMIC DNA]</scope>
    <source>
        <strain evidence="5 6">Pla175</strain>
    </source>
</reference>
<keyword evidence="2 5" id="KW-0378">Hydrolase</keyword>
<evidence type="ECO:0000256" key="2">
    <source>
        <dbReference type="ARBA" id="ARBA00022801"/>
    </source>
</evidence>
<name>A0A518DB78_9BACT</name>
<dbReference type="PANTHER" id="PTHR43343">
    <property type="entry name" value="PEPTIDASE S12"/>
    <property type="match status" value="1"/>
</dbReference>
<dbReference type="EC" id="3.4.21.107" evidence="5"/>
<dbReference type="EMBL" id="CP036291">
    <property type="protein sequence ID" value="QDU88739.1"/>
    <property type="molecule type" value="Genomic_DNA"/>
</dbReference>
<dbReference type="InterPro" id="IPR051201">
    <property type="entry name" value="Chloro_Bact_Ser_Proteases"/>
</dbReference>
<feature type="signal peptide" evidence="3">
    <location>
        <begin position="1"/>
        <end position="23"/>
    </location>
</feature>
<dbReference type="InterPro" id="IPR001478">
    <property type="entry name" value="PDZ"/>
</dbReference>
<dbReference type="SUPFAM" id="SSF50494">
    <property type="entry name" value="Trypsin-like serine proteases"/>
    <property type="match status" value="1"/>
</dbReference>
<dbReference type="GO" id="GO:0004252">
    <property type="term" value="F:serine-type endopeptidase activity"/>
    <property type="evidence" value="ECO:0007669"/>
    <property type="project" value="InterPro"/>
</dbReference>
<keyword evidence="3" id="KW-0732">Signal</keyword>
<dbReference type="Proteomes" id="UP000317429">
    <property type="component" value="Chromosome"/>
</dbReference>
<dbReference type="SMART" id="SM00228">
    <property type="entry name" value="PDZ"/>
    <property type="match status" value="1"/>
</dbReference>
<dbReference type="GO" id="GO:0006508">
    <property type="term" value="P:proteolysis"/>
    <property type="evidence" value="ECO:0007669"/>
    <property type="project" value="UniProtKB-KW"/>
</dbReference>
<dbReference type="Gene3D" id="2.30.42.10">
    <property type="match status" value="1"/>
</dbReference>
<dbReference type="KEGG" id="pnd:Pla175_21210"/>
<dbReference type="AlphaFoldDB" id="A0A518DB78"/>
<keyword evidence="6" id="KW-1185">Reference proteome</keyword>
<evidence type="ECO:0000313" key="5">
    <source>
        <dbReference type="EMBL" id="QDU88739.1"/>
    </source>
</evidence>
<dbReference type="RefSeq" id="WP_145283963.1">
    <property type="nucleotide sequence ID" value="NZ_CP036291.1"/>
</dbReference>
<dbReference type="PRINTS" id="PR00834">
    <property type="entry name" value="PROTEASES2C"/>
</dbReference>
<feature type="chain" id="PRO_5021716303" evidence="3">
    <location>
        <begin position="24"/>
        <end position="551"/>
    </location>
</feature>
<evidence type="ECO:0000259" key="4">
    <source>
        <dbReference type="PROSITE" id="PS50106"/>
    </source>
</evidence>
<dbReference type="Pfam" id="PF13180">
    <property type="entry name" value="PDZ_2"/>
    <property type="match status" value="1"/>
</dbReference>
<dbReference type="OrthoDB" id="248175at2"/>
<dbReference type="InterPro" id="IPR036034">
    <property type="entry name" value="PDZ_sf"/>
</dbReference>
<dbReference type="InterPro" id="IPR001940">
    <property type="entry name" value="Peptidase_S1C"/>
</dbReference>
<sequence precursor="true">MMRTLLPAILIATANLAARSVGAVPAEVQEIERLRVATIEEVTPCVVAVMEPGGDGGGSGVLVSPTGLALTNFHVVAPCGATMICGLPDGRTYDAELVGLDPTGDIAVIQLAGRDNFPAARIGDSDQVRIGDEAIVLGNPFLLATDFRPSVSCGIVSGVGRYQYPADTILEYADCLQTDAAINPGNSGGPLFDSSGELIGINGRASFGERGRVNVGVGYAVSINQAMRFLPQMRVGRIVDHASLEATAVTLAGAAVIDQVEPRSAAARAGLRSGDRVVAIDGRPIHSANSLKNAIGVYPAGWVVAIDIKRGGESHSMRVRLASRHAEGELIGAVTRQARPTPAGGQKTPSLNLALGLANSSINERELQRLLGRRSSPREAGSPWEIGGEDSQGKPVVLLLGAGHSSLEVDRGKFFVEPARPMDVQDAPPGSGGLLVGFDLLRRLLLREPLDRSVAWGQTPWPIPEELCDAVHVEHGGAVAQFYFDRQSSSLLGFEVWLGPTRPPCVVRLDRDASEPALRAHIENADGSVSTWRIDKQSPLGWLEANPDRKE</sequence>
<keyword evidence="1 5" id="KW-0645">Protease</keyword>
<organism evidence="5 6">
    <name type="scientific">Pirellulimonas nuda</name>
    <dbReference type="NCBI Taxonomy" id="2528009"/>
    <lineage>
        <taxon>Bacteria</taxon>
        <taxon>Pseudomonadati</taxon>
        <taxon>Planctomycetota</taxon>
        <taxon>Planctomycetia</taxon>
        <taxon>Pirellulales</taxon>
        <taxon>Lacipirellulaceae</taxon>
        <taxon>Pirellulimonas</taxon>
    </lineage>
</organism>
<gene>
    <name evidence="5" type="primary">degP</name>
    <name evidence="5" type="ORF">Pla175_21210</name>
</gene>
<evidence type="ECO:0000256" key="1">
    <source>
        <dbReference type="ARBA" id="ARBA00022670"/>
    </source>
</evidence>
<dbReference type="SUPFAM" id="SSF50156">
    <property type="entry name" value="PDZ domain-like"/>
    <property type="match status" value="1"/>
</dbReference>
<evidence type="ECO:0000313" key="6">
    <source>
        <dbReference type="Proteomes" id="UP000317429"/>
    </source>
</evidence>
<protein>
    <submittedName>
        <fullName evidence="5">Periplasmic serine endoprotease DegP</fullName>
        <ecNumber evidence="5">3.4.21.107</ecNumber>
    </submittedName>
</protein>
<accession>A0A518DB78</accession>
<dbReference type="InterPro" id="IPR009003">
    <property type="entry name" value="Peptidase_S1_PA"/>
</dbReference>
<dbReference type="Pfam" id="PF13365">
    <property type="entry name" value="Trypsin_2"/>
    <property type="match status" value="1"/>
</dbReference>
<dbReference type="PROSITE" id="PS50106">
    <property type="entry name" value="PDZ"/>
    <property type="match status" value="1"/>
</dbReference>
<dbReference type="PANTHER" id="PTHR43343:SF3">
    <property type="entry name" value="PROTEASE DO-LIKE 8, CHLOROPLASTIC"/>
    <property type="match status" value="1"/>
</dbReference>